<evidence type="ECO:0000313" key="2">
    <source>
        <dbReference type="Proteomes" id="UP000002191"/>
    </source>
</evidence>
<dbReference type="STRING" id="643562.Daes_2534"/>
<name>E6VVH8_PSEA9</name>
<dbReference type="EMBL" id="CP002431">
    <property type="protein sequence ID" value="ADU63536.1"/>
    <property type="molecule type" value="Genomic_DNA"/>
</dbReference>
<keyword evidence="2" id="KW-1185">Reference proteome</keyword>
<gene>
    <name evidence="1" type="ordered locus">Daes_2534</name>
</gene>
<organism evidence="1 2">
    <name type="scientific">Pseudodesulfovibrio aespoeensis (strain ATCC 700646 / DSM 10631 / Aspo-2)</name>
    <name type="common">Desulfovibrio aespoeensis</name>
    <dbReference type="NCBI Taxonomy" id="643562"/>
    <lineage>
        <taxon>Bacteria</taxon>
        <taxon>Pseudomonadati</taxon>
        <taxon>Thermodesulfobacteriota</taxon>
        <taxon>Desulfovibrionia</taxon>
        <taxon>Desulfovibrionales</taxon>
        <taxon>Desulfovibrionaceae</taxon>
    </lineage>
</organism>
<protein>
    <submittedName>
        <fullName evidence="1">Uncharacterized protein</fullName>
    </submittedName>
</protein>
<proteinExistence type="predicted"/>
<dbReference type="HOGENOM" id="CLU_722952_0_0_7"/>
<reference evidence="1 2" key="2">
    <citation type="journal article" date="2014" name="Genome Announc.">
        <title>Complete Genome Sequence of the Subsurface, Mesophilic Sulfate-Reducing Bacterium Desulfovibrio aespoeensis Aspo-2.</title>
        <authorList>
            <person name="Pedersen K."/>
            <person name="Bengtsson A."/>
            <person name="Edlund J."/>
            <person name="Rabe L."/>
            <person name="Hazen T."/>
            <person name="Chakraborty R."/>
            <person name="Goodwin L."/>
            <person name="Shapiro N."/>
        </authorList>
    </citation>
    <scope>NUCLEOTIDE SEQUENCE [LARGE SCALE GENOMIC DNA]</scope>
    <source>
        <strain evidence="2">ATCC 700646 / DSM 10631 / Aspo-2</strain>
    </source>
</reference>
<reference evidence="2" key="1">
    <citation type="submission" date="2010-12" db="EMBL/GenBank/DDBJ databases">
        <title>Complete sequence of Desulfovibrio aespoeensis Aspo-2.</title>
        <authorList>
            <consortium name="US DOE Joint Genome Institute"/>
            <person name="Lucas S."/>
            <person name="Copeland A."/>
            <person name="Lapidus A."/>
            <person name="Cheng J.-F."/>
            <person name="Goodwin L."/>
            <person name="Pitluck S."/>
            <person name="Chertkov O."/>
            <person name="Misra M."/>
            <person name="Detter J.C."/>
            <person name="Han C."/>
            <person name="Tapia R."/>
            <person name="Land M."/>
            <person name="Hauser L."/>
            <person name="Kyrpides N."/>
            <person name="Ivanova N."/>
            <person name="Ovchinnikova G."/>
            <person name="Pedersen K."/>
            <person name="Jagevall S."/>
            <person name="Hazen T."/>
            <person name="Woyke T."/>
        </authorList>
    </citation>
    <scope>NUCLEOTIDE SEQUENCE [LARGE SCALE GENOMIC DNA]</scope>
    <source>
        <strain evidence="2">ATCC 700646 / DSM 10631 / Aspo-2</strain>
    </source>
</reference>
<dbReference type="AlphaFoldDB" id="E6VVH8"/>
<sequence>MSQDNKQLGLWKNDDFAETVATHSGKGNDAGHTTSTRFLREVHKLVTRRQAVASELESDGMAVFLLKSSFSKDACGVEFHEEYALDDGLRRLTSRLWMVTPAVIKGSYTDISAFTGNQLIEWISGHLGCGDVPAIIYNPSALGRQIRFYGNGVADVENCTKHSVGATDITPERIEAVVNSTYRQRLLRPGSLSGLWVDGFPSSRAESMIQETLINYLGGHFLGFHIYSEQTSESGRLDILLEEPFTSPVQCNVMHAVLELKVLRSHTVSGSPKPKLSYKKIVVEGVKQAIAYKDDRNSRIGALYCFDMRIAKERSDCFGSALCLAEYYDIKLGQWVLYSSASESRHARY</sequence>
<evidence type="ECO:0000313" key="1">
    <source>
        <dbReference type="EMBL" id="ADU63536.1"/>
    </source>
</evidence>
<accession>E6VVH8</accession>
<dbReference type="Proteomes" id="UP000002191">
    <property type="component" value="Chromosome"/>
</dbReference>
<dbReference type="OrthoDB" id="9255556at2"/>
<dbReference type="RefSeq" id="WP_013515447.1">
    <property type="nucleotide sequence ID" value="NC_014844.1"/>
</dbReference>
<dbReference type="KEGG" id="das:Daes_2534"/>